<dbReference type="AlphaFoldDB" id="A0A9W6GEH8"/>
<keyword evidence="2" id="KW-1185">Reference proteome</keyword>
<dbReference type="EMBL" id="BSDX01000001">
    <property type="protein sequence ID" value="GLI52515.1"/>
    <property type="molecule type" value="Genomic_DNA"/>
</dbReference>
<dbReference type="SUPFAM" id="SSF52172">
    <property type="entry name" value="CheY-like"/>
    <property type="match status" value="1"/>
</dbReference>
<dbReference type="InterPro" id="IPR011006">
    <property type="entry name" value="CheY-like_superfamily"/>
</dbReference>
<protein>
    <submittedName>
        <fullName evidence="1">Two-component hybrid sensor and regulator</fullName>
    </submittedName>
</protein>
<dbReference type="Proteomes" id="UP001144297">
    <property type="component" value="Unassembled WGS sequence"/>
</dbReference>
<sequence length="131" mass="15201">MPKAVICENNKEIQQTLSDYLRSLGFECLSPSNNEEALAMISLEDVVLIIIGQEYSEIIKEILSFPMYRRREIIVFSLSNSIATMDRLYAFVQGVDFIINLKDLNNFPIIFKKAYAEYQKTYRLFKEAIAK</sequence>
<accession>A0A9W6GEH8</accession>
<reference evidence="1" key="1">
    <citation type="submission" date="2022-12" db="EMBL/GenBank/DDBJ databases">
        <title>Reference genome sequencing for broad-spectrum identification of bacterial and archaeal isolates by mass spectrometry.</title>
        <authorList>
            <person name="Sekiguchi Y."/>
            <person name="Tourlousse D.M."/>
        </authorList>
    </citation>
    <scope>NUCLEOTIDE SEQUENCE</scope>
    <source>
        <strain evidence="1">TSL-P1</strain>
    </source>
</reference>
<gene>
    <name evidence="1" type="ORF">TISLANDTSLP1_02080</name>
</gene>
<comment type="caution">
    <text evidence="1">The sequence shown here is derived from an EMBL/GenBank/DDBJ whole genome shotgun (WGS) entry which is preliminary data.</text>
</comment>
<name>A0A9W6GEH8_9BACT</name>
<organism evidence="1 2">
    <name type="scientific">Thermodesulfovibrio yellowstonii</name>
    <dbReference type="NCBI Taxonomy" id="28262"/>
    <lineage>
        <taxon>Bacteria</taxon>
        <taxon>Pseudomonadati</taxon>
        <taxon>Nitrospirota</taxon>
        <taxon>Thermodesulfovibrionia</taxon>
        <taxon>Thermodesulfovibrionales</taxon>
        <taxon>Thermodesulfovibrionaceae</taxon>
        <taxon>Thermodesulfovibrio</taxon>
    </lineage>
</organism>
<dbReference type="Gene3D" id="3.40.50.2300">
    <property type="match status" value="1"/>
</dbReference>
<evidence type="ECO:0000313" key="1">
    <source>
        <dbReference type="EMBL" id="GLI52515.1"/>
    </source>
</evidence>
<evidence type="ECO:0000313" key="2">
    <source>
        <dbReference type="Proteomes" id="UP001144297"/>
    </source>
</evidence>
<proteinExistence type="predicted"/>